<evidence type="ECO:0000313" key="3">
    <source>
        <dbReference type="Proteomes" id="UP000476696"/>
    </source>
</evidence>
<evidence type="ECO:0000256" key="1">
    <source>
        <dbReference type="SAM" id="Phobius"/>
    </source>
</evidence>
<dbReference type="EMBL" id="JAADJS010000009">
    <property type="protein sequence ID" value="NGX89942.1"/>
    <property type="molecule type" value="Genomic_DNA"/>
</dbReference>
<keyword evidence="1" id="KW-0812">Transmembrane</keyword>
<evidence type="ECO:0000313" key="2">
    <source>
        <dbReference type="EMBL" id="NGX89942.1"/>
    </source>
</evidence>
<reference evidence="2 3" key="1">
    <citation type="submission" date="2020-01" db="EMBL/GenBank/DDBJ databases">
        <authorList>
            <person name="Lee S.D."/>
        </authorList>
    </citation>
    <scope>NUCLEOTIDE SEQUENCE [LARGE SCALE GENOMIC DNA]</scope>
    <source>
        <strain evidence="2 3">Lac-M11</strain>
    </source>
</reference>
<reference evidence="2 3" key="2">
    <citation type="submission" date="2020-03" db="EMBL/GenBank/DDBJ databases">
        <title>Rahnella aceri sp. nov., isoated from traditional Jeju Makgeolli.</title>
        <authorList>
            <person name="Kim I.S."/>
            <person name="Jeon D."/>
        </authorList>
    </citation>
    <scope>NUCLEOTIDE SEQUENCE [LARGE SCALE GENOMIC DNA]</scope>
    <source>
        <strain evidence="2 3">Lac-M11</strain>
    </source>
</reference>
<name>A0A6M2BB19_9GAMM</name>
<dbReference type="Proteomes" id="UP000476696">
    <property type="component" value="Unassembled WGS sequence"/>
</dbReference>
<feature type="transmembrane region" description="Helical" evidence="1">
    <location>
        <begin position="70"/>
        <end position="86"/>
    </location>
</feature>
<feature type="transmembrane region" description="Helical" evidence="1">
    <location>
        <begin position="40"/>
        <end position="58"/>
    </location>
</feature>
<keyword evidence="1" id="KW-1133">Transmembrane helix</keyword>
<protein>
    <submittedName>
        <fullName evidence="2">L-valine transporter subunit YgaH</fullName>
    </submittedName>
</protein>
<feature type="transmembrane region" description="Helical" evidence="1">
    <location>
        <begin position="92"/>
        <end position="113"/>
    </location>
</feature>
<dbReference type="NCBIfam" id="NF007711">
    <property type="entry name" value="PRK10408.1"/>
    <property type="match status" value="1"/>
</dbReference>
<keyword evidence="3" id="KW-1185">Reference proteome</keyword>
<comment type="caution">
    <text evidence="2">The sequence shown here is derived from an EMBL/GenBank/DDBJ whole genome shotgun (WGS) entry which is preliminary data.</text>
</comment>
<dbReference type="Pfam" id="PF05437">
    <property type="entry name" value="AzlD"/>
    <property type="match status" value="1"/>
</dbReference>
<gene>
    <name evidence="2" type="primary">ygaH</name>
    <name evidence="2" type="ORF">GW579_22950</name>
</gene>
<organism evidence="2 3">
    <name type="scientific">Rahnella contaminans</name>
    <dbReference type="NCBI Taxonomy" id="2703882"/>
    <lineage>
        <taxon>Bacteria</taxon>
        <taxon>Pseudomonadati</taxon>
        <taxon>Pseudomonadota</taxon>
        <taxon>Gammaproteobacteria</taxon>
        <taxon>Enterobacterales</taxon>
        <taxon>Yersiniaceae</taxon>
        <taxon>Rahnella</taxon>
    </lineage>
</organism>
<dbReference type="AlphaFoldDB" id="A0A6M2BB19"/>
<proteinExistence type="predicted"/>
<accession>A0A6M2BB19</accession>
<keyword evidence="1" id="KW-0472">Membrane</keyword>
<dbReference type="RefSeq" id="WP_152324851.1">
    <property type="nucleotide sequence ID" value="NZ_JAADJS010000009.1"/>
</dbReference>
<dbReference type="InterPro" id="IPR008407">
    <property type="entry name" value="Brnchd-chn_aa_trnsp_AzlD"/>
</dbReference>
<sequence length="114" mass="12242">MSTNVILVCLLVGAVNYLFRYLPLRMGARQKSGTLKSGPLSRVLDSIGIASICALLVVSSTPEILRDQQKLLPSLAGFVVLAIIFWRTKSIIMATLSGALVYGLVFKVMLMAAG</sequence>